<protein>
    <submittedName>
        <fullName evidence="3">Acyl-CoA N-acyltransferase</fullName>
    </submittedName>
</protein>
<dbReference type="PANTHER" id="PTHR31438:SF1">
    <property type="entry name" value="LYSINE N-ACYLTRANSFERASE C17G9.06C-RELATED"/>
    <property type="match status" value="1"/>
</dbReference>
<organism evidence="3 4">
    <name type="scientific">Thelephora terrestris</name>
    <dbReference type="NCBI Taxonomy" id="56493"/>
    <lineage>
        <taxon>Eukaryota</taxon>
        <taxon>Fungi</taxon>
        <taxon>Dikarya</taxon>
        <taxon>Basidiomycota</taxon>
        <taxon>Agaricomycotina</taxon>
        <taxon>Agaricomycetes</taxon>
        <taxon>Thelephorales</taxon>
        <taxon>Thelephoraceae</taxon>
        <taxon>Thelephora</taxon>
    </lineage>
</organism>
<sequence>MSEQQFGPIFEPEPVPPVLTFRLPDDTPVKTSQSAVDGPIDIELGGEALCSLVPQSRTLKISLHGVVNVDRAEFAPIWGLVLAQNRTTISNDDLWGALYGLWVRKAEDDVVPFELTDDVEKATELRNYLTSTGLAFTPPDAQGPSDLLLVRASFWQGAGASLARHWLRSPVAHPSLSPLCPFPFFESFTRNEHVLTTHPRRPPKPPVGSVLYARFICSVGQMLRFIHIDASNPEHFDAYQRWQNSDRVNVGWKERGPEEKHRAYLADRLVDPHIMGFIIEWGGEFAGYGEMSWVKEDLMSTYVGGLGDYDQNTHHLIGEERFRGRHRFTAVITSLKHACFLRDPRTDIVVGEPRYDLPVVPRLKLFLPQELNREFELPHKRAVYFVLRRHRFFQAATLY</sequence>
<dbReference type="PANTHER" id="PTHR31438">
    <property type="entry name" value="LYSINE N-ACYLTRANSFERASE C17G9.06C-RELATED"/>
    <property type="match status" value="1"/>
</dbReference>
<dbReference type="GO" id="GO:0016410">
    <property type="term" value="F:N-acyltransferase activity"/>
    <property type="evidence" value="ECO:0007669"/>
    <property type="project" value="TreeGrafter"/>
</dbReference>
<accession>A0A9P6L5U1</accession>
<dbReference type="EMBL" id="WIUZ02000009">
    <property type="protein sequence ID" value="KAF9783957.1"/>
    <property type="molecule type" value="Genomic_DNA"/>
</dbReference>
<dbReference type="InterPro" id="IPR019432">
    <property type="entry name" value="Acyltransferase_MbtK/IucB-like"/>
</dbReference>
<reference evidence="3" key="1">
    <citation type="journal article" date="2020" name="Nat. Commun.">
        <title>Large-scale genome sequencing of mycorrhizal fungi provides insights into the early evolution of symbiotic traits.</title>
        <authorList>
            <person name="Miyauchi S."/>
            <person name="Kiss E."/>
            <person name="Kuo A."/>
            <person name="Drula E."/>
            <person name="Kohler A."/>
            <person name="Sanchez-Garcia M."/>
            <person name="Morin E."/>
            <person name="Andreopoulos B."/>
            <person name="Barry K.W."/>
            <person name="Bonito G."/>
            <person name="Buee M."/>
            <person name="Carver A."/>
            <person name="Chen C."/>
            <person name="Cichocki N."/>
            <person name="Clum A."/>
            <person name="Culley D."/>
            <person name="Crous P.W."/>
            <person name="Fauchery L."/>
            <person name="Girlanda M."/>
            <person name="Hayes R.D."/>
            <person name="Keri Z."/>
            <person name="LaButti K."/>
            <person name="Lipzen A."/>
            <person name="Lombard V."/>
            <person name="Magnuson J."/>
            <person name="Maillard F."/>
            <person name="Murat C."/>
            <person name="Nolan M."/>
            <person name="Ohm R.A."/>
            <person name="Pangilinan J."/>
            <person name="Pereira M.F."/>
            <person name="Perotto S."/>
            <person name="Peter M."/>
            <person name="Pfister S."/>
            <person name="Riley R."/>
            <person name="Sitrit Y."/>
            <person name="Stielow J.B."/>
            <person name="Szollosi G."/>
            <person name="Zifcakova L."/>
            <person name="Stursova M."/>
            <person name="Spatafora J.W."/>
            <person name="Tedersoo L."/>
            <person name="Vaario L.M."/>
            <person name="Yamada A."/>
            <person name="Yan M."/>
            <person name="Wang P."/>
            <person name="Xu J."/>
            <person name="Bruns T."/>
            <person name="Baldrian P."/>
            <person name="Vilgalys R."/>
            <person name="Dunand C."/>
            <person name="Henrissat B."/>
            <person name="Grigoriev I.V."/>
            <person name="Hibbett D."/>
            <person name="Nagy L.G."/>
            <person name="Martin F.M."/>
        </authorList>
    </citation>
    <scope>NUCLEOTIDE SEQUENCE</scope>
    <source>
        <strain evidence="3">UH-Tt-Lm1</strain>
    </source>
</reference>
<evidence type="ECO:0000313" key="4">
    <source>
        <dbReference type="Proteomes" id="UP000736335"/>
    </source>
</evidence>
<evidence type="ECO:0000256" key="1">
    <source>
        <dbReference type="ARBA" id="ARBA00009893"/>
    </source>
</evidence>
<evidence type="ECO:0000259" key="2">
    <source>
        <dbReference type="SMART" id="SM01006"/>
    </source>
</evidence>
<dbReference type="InterPro" id="IPR016181">
    <property type="entry name" value="Acyl_CoA_acyltransferase"/>
</dbReference>
<name>A0A9P6L5U1_9AGAM</name>
<comment type="caution">
    <text evidence="3">The sequence shown here is derived from an EMBL/GenBank/DDBJ whole genome shotgun (WGS) entry which is preliminary data.</text>
</comment>
<dbReference type="GO" id="GO:0019290">
    <property type="term" value="P:siderophore biosynthetic process"/>
    <property type="evidence" value="ECO:0007669"/>
    <property type="project" value="InterPro"/>
</dbReference>
<keyword evidence="4" id="KW-1185">Reference proteome</keyword>
<dbReference type="OrthoDB" id="4250781at2759"/>
<reference evidence="3" key="2">
    <citation type="submission" date="2020-11" db="EMBL/GenBank/DDBJ databases">
        <authorList>
            <consortium name="DOE Joint Genome Institute"/>
            <person name="Kuo A."/>
            <person name="Miyauchi S."/>
            <person name="Kiss E."/>
            <person name="Drula E."/>
            <person name="Kohler A."/>
            <person name="Sanchez-Garcia M."/>
            <person name="Andreopoulos B."/>
            <person name="Barry K.W."/>
            <person name="Bonito G."/>
            <person name="Buee M."/>
            <person name="Carver A."/>
            <person name="Chen C."/>
            <person name="Cichocki N."/>
            <person name="Clum A."/>
            <person name="Culley D."/>
            <person name="Crous P.W."/>
            <person name="Fauchery L."/>
            <person name="Girlanda M."/>
            <person name="Hayes R."/>
            <person name="Keri Z."/>
            <person name="Labutti K."/>
            <person name="Lipzen A."/>
            <person name="Lombard V."/>
            <person name="Magnuson J."/>
            <person name="Maillard F."/>
            <person name="Morin E."/>
            <person name="Murat C."/>
            <person name="Nolan M."/>
            <person name="Ohm R."/>
            <person name="Pangilinan J."/>
            <person name="Pereira M."/>
            <person name="Perotto S."/>
            <person name="Peter M."/>
            <person name="Riley R."/>
            <person name="Sitrit Y."/>
            <person name="Stielow B."/>
            <person name="Szollosi G."/>
            <person name="Zifcakova L."/>
            <person name="Stursova M."/>
            <person name="Spatafora J.W."/>
            <person name="Tedersoo L."/>
            <person name="Vaario L.-M."/>
            <person name="Yamada A."/>
            <person name="Yan M."/>
            <person name="Wang P."/>
            <person name="Xu J."/>
            <person name="Bruns T."/>
            <person name="Baldrian P."/>
            <person name="Vilgalys R."/>
            <person name="Henrissat B."/>
            <person name="Grigoriev I.V."/>
            <person name="Hibbett D."/>
            <person name="Nagy L.G."/>
            <person name="Martin F.M."/>
        </authorList>
    </citation>
    <scope>NUCLEOTIDE SEQUENCE</scope>
    <source>
        <strain evidence="3">UH-Tt-Lm1</strain>
    </source>
</reference>
<proteinExistence type="inferred from homology"/>
<dbReference type="Gene3D" id="3.40.630.30">
    <property type="match status" value="1"/>
</dbReference>
<gene>
    <name evidence="3" type="ORF">BJ322DRAFT_1067756</name>
</gene>
<dbReference type="SMART" id="SM01006">
    <property type="entry name" value="AlcB"/>
    <property type="match status" value="1"/>
</dbReference>
<dbReference type="Pfam" id="PF13523">
    <property type="entry name" value="Acetyltransf_8"/>
    <property type="match status" value="1"/>
</dbReference>
<dbReference type="AlphaFoldDB" id="A0A9P6L5U1"/>
<dbReference type="SUPFAM" id="SSF55729">
    <property type="entry name" value="Acyl-CoA N-acyltransferases (Nat)"/>
    <property type="match status" value="1"/>
</dbReference>
<comment type="similarity">
    <text evidence="1">Belongs to the lysine N-acyltransferase MbtK family.</text>
</comment>
<evidence type="ECO:0000313" key="3">
    <source>
        <dbReference type="EMBL" id="KAF9783957.1"/>
    </source>
</evidence>
<dbReference type="Proteomes" id="UP000736335">
    <property type="component" value="Unassembled WGS sequence"/>
</dbReference>
<feature type="domain" description="Acyltransferase MbtK/IucB-like conserved" evidence="2">
    <location>
        <begin position="226"/>
        <end position="275"/>
    </location>
</feature>